<evidence type="ECO:0000313" key="2">
    <source>
        <dbReference type="EMBL" id="EQD40322.1"/>
    </source>
</evidence>
<dbReference type="InterPro" id="IPR036812">
    <property type="entry name" value="NAD(P)_OxRdtase_dom_sf"/>
</dbReference>
<protein>
    <submittedName>
        <fullName evidence="2">Aldo/keto reductase family oxidoreductase</fullName>
    </submittedName>
</protein>
<dbReference type="PANTHER" id="PTHR42686">
    <property type="entry name" value="GH17980P-RELATED"/>
    <property type="match status" value="1"/>
</dbReference>
<dbReference type="InterPro" id="IPR023210">
    <property type="entry name" value="NADP_OxRdtase_dom"/>
</dbReference>
<dbReference type="EMBL" id="AUZX01012121">
    <property type="protein sequence ID" value="EQD40322.1"/>
    <property type="molecule type" value="Genomic_DNA"/>
</dbReference>
<dbReference type="GO" id="GO:0016491">
    <property type="term" value="F:oxidoreductase activity"/>
    <property type="evidence" value="ECO:0007669"/>
    <property type="project" value="InterPro"/>
</dbReference>
<gene>
    <name evidence="2" type="ORF">B1A_16484</name>
</gene>
<accession>T0Z8A3</accession>
<reference evidence="2" key="2">
    <citation type="journal article" date="2014" name="ISME J.">
        <title>Microbial stratification in low pH oxic and suboxic macroscopic growths along an acid mine drainage.</title>
        <authorList>
            <person name="Mendez-Garcia C."/>
            <person name="Mesa V."/>
            <person name="Sprenger R.R."/>
            <person name="Richter M."/>
            <person name="Diez M.S."/>
            <person name="Solano J."/>
            <person name="Bargiela R."/>
            <person name="Golyshina O.V."/>
            <person name="Manteca A."/>
            <person name="Ramos J.L."/>
            <person name="Gallego J.R."/>
            <person name="Llorente I."/>
            <person name="Martins Dos Santos V.A."/>
            <person name="Jensen O.N."/>
            <person name="Pelaez A.I."/>
            <person name="Sanchez J."/>
            <person name="Ferrer M."/>
        </authorList>
    </citation>
    <scope>NUCLEOTIDE SEQUENCE</scope>
</reference>
<name>T0Z8A3_9ZZZZ</name>
<dbReference type="SUPFAM" id="SSF51430">
    <property type="entry name" value="NAD(P)-linked oxidoreductase"/>
    <property type="match status" value="1"/>
</dbReference>
<proteinExistence type="predicted"/>
<reference evidence="2" key="1">
    <citation type="submission" date="2013-08" db="EMBL/GenBank/DDBJ databases">
        <authorList>
            <person name="Mendez C."/>
            <person name="Richter M."/>
            <person name="Ferrer M."/>
            <person name="Sanchez J."/>
        </authorList>
    </citation>
    <scope>NUCLEOTIDE SEQUENCE</scope>
</reference>
<feature type="domain" description="NADP-dependent oxidoreductase" evidence="1">
    <location>
        <begin position="52"/>
        <end position="109"/>
    </location>
</feature>
<dbReference type="PANTHER" id="PTHR42686:SF1">
    <property type="entry name" value="GH17980P-RELATED"/>
    <property type="match status" value="1"/>
</dbReference>
<evidence type="ECO:0000259" key="1">
    <source>
        <dbReference type="Pfam" id="PF00248"/>
    </source>
</evidence>
<dbReference type="InterPro" id="IPR020471">
    <property type="entry name" value="AKR"/>
</dbReference>
<comment type="caution">
    <text evidence="2">The sequence shown here is derived from an EMBL/GenBank/DDBJ whole genome shotgun (WGS) entry which is preliminary data.</text>
</comment>
<dbReference type="Pfam" id="PF00248">
    <property type="entry name" value="Aldo_ket_red"/>
    <property type="match status" value="1"/>
</dbReference>
<organism evidence="2">
    <name type="scientific">mine drainage metagenome</name>
    <dbReference type="NCBI Taxonomy" id="410659"/>
    <lineage>
        <taxon>unclassified sequences</taxon>
        <taxon>metagenomes</taxon>
        <taxon>ecological metagenomes</taxon>
    </lineage>
</organism>
<feature type="non-terminal residue" evidence="2">
    <location>
        <position position="112"/>
    </location>
</feature>
<dbReference type="AlphaFoldDB" id="T0Z8A3"/>
<dbReference type="Gene3D" id="3.20.20.100">
    <property type="entry name" value="NADP-dependent oxidoreductase domain"/>
    <property type="match status" value="1"/>
</dbReference>
<sequence>MASGHPATSLASDFARQRAVPFLSAQAHSFRRDILLETRVLGRTGIEVTLCGVGTWAMGSSWGQQEDQDSRAALHRSLDLGCRFIDTAQSYGQGRSERLVGDVLRERGERVP</sequence>
<dbReference type="GO" id="GO:0005829">
    <property type="term" value="C:cytosol"/>
    <property type="evidence" value="ECO:0007669"/>
    <property type="project" value="TreeGrafter"/>
</dbReference>